<sequence>MSHVLQPLRHSTAKNIILSRPISPPDCVIASSRPFCSSSAASSLATPQSHSLVLFNSSRPPNFPPINPSITFSQPFRKISMTTGNSAAPPANGTTEAGPKKLKALMLHGYTQSGPLFHAKTRALEKTLQKAFPAAPAIGHVPSHPGGIELVYPTGPTKLRVSDIPGYDVQGATSSSPGEEPEAYGWWRKNDETGEYIGLERGLAHIGEVLKTQGPFAGVIGFSQGGAATGMIASLLEPGRKEAFAELAAATAGSEKAGIEFPPEFDPTKTPGFSHPPLKFAASYSGFAAPDARYKAFYQPKIYTPLLHVMGSLDTVVEEKRVRTLIDASTGKEEERVIVHPGGHFLPSQKQYVNALIGFIRQSLAKAEAEEEEKAGRCKKNEEESVEDMDVPF</sequence>
<feature type="compositionally biased region" description="Acidic residues" evidence="2">
    <location>
        <begin position="384"/>
        <end position="393"/>
    </location>
</feature>
<feature type="region of interest" description="Disordered" evidence="2">
    <location>
        <begin position="370"/>
        <end position="393"/>
    </location>
</feature>
<dbReference type="FunCoup" id="A0A164ZMS4">
    <property type="interactions" value="378"/>
</dbReference>
<dbReference type="SUPFAM" id="SSF53474">
    <property type="entry name" value="alpha/beta-Hydrolases"/>
    <property type="match status" value="1"/>
</dbReference>
<proteinExistence type="predicted"/>
<dbReference type="InterPro" id="IPR050593">
    <property type="entry name" value="LovG"/>
</dbReference>
<evidence type="ECO:0000313" key="5">
    <source>
        <dbReference type="Proteomes" id="UP000076632"/>
    </source>
</evidence>
<dbReference type="Gene3D" id="3.40.50.1820">
    <property type="entry name" value="alpha/beta hydrolase"/>
    <property type="match status" value="1"/>
</dbReference>
<dbReference type="GeneID" id="28898690"/>
<dbReference type="Proteomes" id="UP000076632">
    <property type="component" value="Unassembled WGS sequence"/>
</dbReference>
<keyword evidence="1" id="KW-0378">Hydrolase</keyword>
<dbReference type="Pfam" id="PF03959">
    <property type="entry name" value="FSH1"/>
    <property type="match status" value="1"/>
</dbReference>
<dbReference type="AlphaFoldDB" id="A0A164ZMS4"/>
<dbReference type="GO" id="GO:0005737">
    <property type="term" value="C:cytoplasm"/>
    <property type="evidence" value="ECO:0007669"/>
    <property type="project" value="TreeGrafter"/>
</dbReference>
<dbReference type="GO" id="GO:0005634">
    <property type="term" value="C:nucleus"/>
    <property type="evidence" value="ECO:0007669"/>
    <property type="project" value="TreeGrafter"/>
</dbReference>
<dbReference type="InterPro" id="IPR029058">
    <property type="entry name" value="AB_hydrolase_fold"/>
</dbReference>
<protein>
    <submittedName>
        <fullName evidence="4">FSH1-domain-containing protein</fullName>
    </submittedName>
</protein>
<dbReference type="PANTHER" id="PTHR48070:SF6">
    <property type="entry name" value="ESTERASE OVCA2"/>
    <property type="match status" value="1"/>
</dbReference>
<dbReference type="EMBL" id="KV407467">
    <property type="protein sequence ID" value="KZF19289.1"/>
    <property type="molecule type" value="Genomic_DNA"/>
</dbReference>
<evidence type="ECO:0000256" key="2">
    <source>
        <dbReference type="SAM" id="MobiDB-lite"/>
    </source>
</evidence>
<organism evidence="4 5">
    <name type="scientific">Xylona heveae (strain CBS 132557 / TC161)</name>
    <dbReference type="NCBI Taxonomy" id="1328760"/>
    <lineage>
        <taxon>Eukaryota</taxon>
        <taxon>Fungi</taxon>
        <taxon>Dikarya</taxon>
        <taxon>Ascomycota</taxon>
        <taxon>Pezizomycotina</taxon>
        <taxon>Xylonomycetes</taxon>
        <taxon>Xylonales</taxon>
        <taxon>Xylonaceae</taxon>
        <taxon>Xylona</taxon>
    </lineage>
</organism>
<reference evidence="4 5" key="1">
    <citation type="journal article" date="2016" name="Fungal Biol.">
        <title>The genome of Xylona heveae provides a window into fungal endophytism.</title>
        <authorList>
            <person name="Gazis R."/>
            <person name="Kuo A."/>
            <person name="Riley R."/>
            <person name="LaButti K."/>
            <person name="Lipzen A."/>
            <person name="Lin J."/>
            <person name="Amirebrahimi M."/>
            <person name="Hesse C.N."/>
            <person name="Spatafora J.W."/>
            <person name="Henrissat B."/>
            <person name="Hainaut M."/>
            <person name="Grigoriev I.V."/>
            <person name="Hibbett D.S."/>
        </authorList>
    </citation>
    <scope>NUCLEOTIDE SEQUENCE [LARGE SCALE GENOMIC DNA]</scope>
    <source>
        <strain evidence="4 5">TC161</strain>
    </source>
</reference>
<dbReference type="OMA" id="GWLWEPK"/>
<accession>A0A164ZMS4</accession>
<keyword evidence="5" id="KW-1185">Reference proteome</keyword>
<dbReference type="PANTHER" id="PTHR48070">
    <property type="entry name" value="ESTERASE OVCA2"/>
    <property type="match status" value="1"/>
</dbReference>
<dbReference type="RefSeq" id="XP_018184844.1">
    <property type="nucleotide sequence ID" value="XM_018333553.1"/>
</dbReference>
<dbReference type="InterPro" id="IPR005645">
    <property type="entry name" value="FSH-like_dom"/>
</dbReference>
<feature type="compositionally biased region" description="Basic and acidic residues" evidence="2">
    <location>
        <begin position="374"/>
        <end position="383"/>
    </location>
</feature>
<dbReference type="GO" id="GO:0019748">
    <property type="term" value="P:secondary metabolic process"/>
    <property type="evidence" value="ECO:0007669"/>
    <property type="project" value="TreeGrafter"/>
</dbReference>
<dbReference type="GO" id="GO:0016787">
    <property type="term" value="F:hydrolase activity"/>
    <property type="evidence" value="ECO:0007669"/>
    <property type="project" value="UniProtKB-KW"/>
</dbReference>
<dbReference type="InParanoid" id="A0A164ZMS4"/>
<evidence type="ECO:0000313" key="4">
    <source>
        <dbReference type="EMBL" id="KZF19289.1"/>
    </source>
</evidence>
<name>A0A164ZMS4_XYLHT</name>
<dbReference type="OrthoDB" id="2094269at2759"/>
<evidence type="ECO:0000259" key="3">
    <source>
        <dbReference type="Pfam" id="PF03959"/>
    </source>
</evidence>
<gene>
    <name evidence="4" type="ORF">L228DRAFT_251411</name>
</gene>
<evidence type="ECO:0000256" key="1">
    <source>
        <dbReference type="ARBA" id="ARBA00022801"/>
    </source>
</evidence>
<feature type="domain" description="Serine hydrolase" evidence="3">
    <location>
        <begin position="100"/>
        <end position="355"/>
    </location>
</feature>
<dbReference type="STRING" id="1328760.A0A164ZMS4"/>